<dbReference type="AlphaFoldDB" id="A0A9D4U157"/>
<dbReference type="SUPFAM" id="SSF53383">
    <property type="entry name" value="PLP-dependent transferases"/>
    <property type="match status" value="1"/>
</dbReference>
<sequence length="402" mass="43281">MAKGFPSGVERSELLSNCESELFFSKLRAKVLAHNNVHPNEKLISLSIGDASEPIPQIITSVMEQFAHGLSTREGFSGYTTHHGPESLRTQIVEVLYKGLGVKPSDVFVSDGAKGCLARLMMMFGSAVTMAVPDPTYPVIPQMCNLFGQNVIRLSSKPDGGFFPDLSNAPRTDLIYVCSPNNPTGIAATREQLADLVSFARKNGSIILYDAVYAAFIADGSPKSIYEIPGATEVAIEIGSFSKLAGFTGVRLGWVVVPDSVVFANGKPVVSDYSRVTLLVAPAGASNIAQAGGSACLTQEGIEELMKIIEYYKENARILLNAFASFGLEAHGGLNSPYIWVQIPGRSSDEVCDEWLERAHVLITPGDMFGPSGEGFLRVSAFGHREIILEAVTRLKAIYPPM</sequence>
<organism evidence="7 8">
    <name type="scientific">Adiantum capillus-veneris</name>
    <name type="common">Maidenhair fern</name>
    <dbReference type="NCBI Taxonomy" id="13818"/>
    <lineage>
        <taxon>Eukaryota</taxon>
        <taxon>Viridiplantae</taxon>
        <taxon>Streptophyta</taxon>
        <taxon>Embryophyta</taxon>
        <taxon>Tracheophyta</taxon>
        <taxon>Polypodiopsida</taxon>
        <taxon>Polypodiidae</taxon>
        <taxon>Polypodiales</taxon>
        <taxon>Pteridineae</taxon>
        <taxon>Pteridaceae</taxon>
        <taxon>Vittarioideae</taxon>
        <taxon>Adiantum</taxon>
    </lineage>
</organism>
<dbReference type="NCBIfam" id="TIGR03542">
    <property type="entry name" value="DAPAT_plant"/>
    <property type="match status" value="1"/>
</dbReference>
<comment type="cofactor">
    <cofactor evidence="1">
        <name>pyridoxal 5'-phosphate</name>
        <dbReference type="ChEBI" id="CHEBI:597326"/>
    </cofactor>
</comment>
<dbReference type="GO" id="GO:0009862">
    <property type="term" value="P:systemic acquired resistance, salicylic acid mediated signaling pathway"/>
    <property type="evidence" value="ECO:0007669"/>
    <property type="project" value="UniProtKB-ARBA"/>
</dbReference>
<dbReference type="OrthoDB" id="7042322at2759"/>
<dbReference type="InterPro" id="IPR015424">
    <property type="entry name" value="PyrdxlP-dep_Trfase"/>
</dbReference>
<evidence type="ECO:0000256" key="2">
    <source>
        <dbReference type="ARBA" id="ARBA00022576"/>
    </source>
</evidence>
<accession>A0A9D4U157</accession>
<dbReference type="Pfam" id="PF00155">
    <property type="entry name" value="Aminotran_1_2"/>
    <property type="match status" value="1"/>
</dbReference>
<evidence type="ECO:0000256" key="5">
    <source>
        <dbReference type="ARBA" id="ARBA00061511"/>
    </source>
</evidence>
<dbReference type="EMBL" id="JABFUD020000025">
    <property type="protein sequence ID" value="KAI5059473.1"/>
    <property type="molecule type" value="Genomic_DNA"/>
</dbReference>
<dbReference type="Gene3D" id="3.40.640.10">
    <property type="entry name" value="Type I PLP-dependent aspartate aminotransferase-like (Major domain)"/>
    <property type="match status" value="1"/>
</dbReference>
<protein>
    <recommendedName>
        <fullName evidence="6">Aminotransferase class I/classII large domain-containing protein</fullName>
    </recommendedName>
</protein>
<dbReference type="InterPro" id="IPR004839">
    <property type="entry name" value="Aminotransferase_I/II_large"/>
</dbReference>
<dbReference type="Gene3D" id="3.90.1150.10">
    <property type="entry name" value="Aspartate Aminotransferase, domain 1"/>
    <property type="match status" value="1"/>
</dbReference>
<comment type="caution">
    <text evidence="7">The sequence shown here is derived from an EMBL/GenBank/DDBJ whole genome shotgun (WGS) entry which is preliminary data.</text>
</comment>
<dbReference type="InterPro" id="IPR019942">
    <property type="entry name" value="DapL/ALD1"/>
</dbReference>
<evidence type="ECO:0000256" key="3">
    <source>
        <dbReference type="ARBA" id="ARBA00022679"/>
    </source>
</evidence>
<dbReference type="InterPro" id="IPR015421">
    <property type="entry name" value="PyrdxlP-dep_Trfase_major"/>
</dbReference>
<evidence type="ECO:0000313" key="7">
    <source>
        <dbReference type="EMBL" id="KAI5059473.1"/>
    </source>
</evidence>
<evidence type="ECO:0000259" key="6">
    <source>
        <dbReference type="Pfam" id="PF00155"/>
    </source>
</evidence>
<comment type="similarity">
    <text evidence="5">Belongs to the class-I pyridoxal-phosphate-dependent aminotransferase family. LL-diaminopimelate aminotransferase subfamily.</text>
</comment>
<dbReference type="Proteomes" id="UP000886520">
    <property type="component" value="Chromosome 25"/>
</dbReference>
<dbReference type="CDD" id="cd00609">
    <property type="entry name" value="AAT_like"/>
    <property type="match status" value="1"/>
</dbReference>
<dbReference type="PANTHER" id="PTHR43144">
    <property type="entry name" value="AMINOTRANSFERASE"/>
    <property type="match status" value="1"/>
</dbReference>
<name>A0A9D4U157_ADICA</name>
<evidence type="ECO:0000256" key="1">
    <source>
        <dbReference type="ARBA" id="ARBA00001933"/>
    </source>
</evidence>
<keyword evidence="4" id="KW-0663">Pyridoxal phosphate</keyword>
<keyword evidence="3" id="KW-0808">Transferase</keyword>
<keyword evidence="2" id="KW-0032">Aminotransferase</keyword>
<dbReference type="InterPro" id="IPR015422">
    <property type="entry name" value="PyrdxlP-dep_Trfase_small"/>
</dbReference>
<gene>
    <name evidence="7" type="ORF">GOP47_0025792</name>
</gene>
<dbReference type="GO" id="GO:0030170">
    <property type="term" value="F:pyridoxal phosphate binding"/>
    <property type="evidence" value="ECO:0007669"/>
    <property type="project" value="InterPro"/>
</dbReference>
<evidence type="ECO:0000256" key="4">
    <source>
        <dbReference type="ARBA" id="ARBA00022898"/>
    </source>
</evidence>
<dbReference type="FunFam" id="3.40.640.10:FF:000099">
    <property type="entry name" value="LL-diaminopimelate aminotransferase, chloroplastic"/>
    <property type="match status" value="1"/>
</dbReference>
<feature type="domain" description="Aminotransferase class I/classII large" evidence="6">
    <location>
        <begin position="42"/>
        <end position="394"/>
    </location>
</feature>
<keyword evidence="8" id="KW-1185">Reference proteome</keyword>
<proteinExistence type="inferred from homology"/>
<reference evidence="7" key="1">
    <citation type="submission" date="2021-01" db="EMBL/GenBank/DDBJ databases">
        <title>Adiantum capillus-veneris genome.</title>
        <authorList>
            <person name="Fang Y."/>
            <person name="Liao Q."/>
        </authorList>
    </citation>
    <scope>NUCLEOTIDE SEQUENCE</scope>
    <source>
        <strain evidence="7">H3</strain>
        <tissue evidence="7">Leaf</tissue>
    </source>
</reference>
<dbReference type="GO" id="GO:0008483">
    <property type="term" value="F:transaminase activity"/>
    <property type="evidence" value="ECO:0007669"/>
    <property type="project" value="UniProtKB-KW"/>
</dbReference>
<evidence type="ECO:0000313" key="8">
    <source>
        <dbReference type="Proteomes" id="UP000886520"/>
    </source>
</evidence>